<evidence type="ECO:0000313" key="2">
    <source>
        <dbReference type="Proteomes" id="UP000001861"/>
    </source>
</evidence>
<organism evidence="1 2">
    <name type="scientific">Coprinopsis cinerea (strain Okayama-7 / 130 / ATCC MYA-4618 / FGSC 9003)</name>
    <name type="common">Inky cap fungus</name>
    <name type="synonym">Hormographiella aspergillata</name>
    <dbReference type="NCBI Taxonomy" id="240176"/>
    <lineage>
        <taxon>Eukaryota</taxon>
        <taxon>Fungi</taxon>
        <taxon>Dikarya</taxon>
        <taxon>Basidiomycota</taxon>
        <taxon>Agaricomycotina</taxon>
        <taxon>Agaricomycetes</taxon>
        <taxon>Agaricomycetidae</taxon>
        <taxon>Agaricales</taxon>
        <taxon>Agaricineae</taxon>
        <taxon>Psathyrellaceae</taxon>
        <taxon>Coprinopsis</taxon>
    </lineage>
</organism>
<dbReference type="InParanoid" id="D6RQP0"/>
<dbReference type="VEuPathDB" id="FungiDB:CC1G_15437"/>
<proteinExistence type="predicted"/>
<dbReference type="GeneID" id="9378250"/>
<reference evidence="1 2" key="1">
    <citation type="journal article" date="2010" name="Proc. Natl. Acad. Sci. U.S.A.">
        <title>Insights into evolution of multicellular fungi from the assembled chromosomes of the mushroom Coprinopsis cinerea (Coprinus cinereus).</title>
        <authorList>
            <person name="Stajich J.E."/>
            <person name="Wilke S.K."/>
            <person name="Ahren D."/>
            <person name="Au C.H."/>
            <person name="Birren B.W."/>
            <person name="Borodovsky M."/>
            <person name="Burns C."/>
            <person name="Canback B."/>
            <person name="Casselton L.A."/>
            <person name="Cheng C.K."/>
            <person name="Deng J."/>
            <person name="Dietrich F.S."/>
            <person name="Fargo D.C."/>
            <person name="Farman M.L."/>
            <person name="Gathman A.C."/>
            <person name="Goldberg J."/>
            <person name="Guigo R."/>
            <person name="Hoegger P.J."/>
            <person name="Hooker J.B."/>
            <person name="Huggins A."/>
            <person name="James T.Y."/>
            <person name="Kamada T."/>
            <person name="Kilaru S."/>
            <person name="Kodira C."/>
            <person name="Kues U."/>
            <person name="Kupfer D."/>
            <person name="Kwan H.S."/>
            <person name="Lomsadze A."/>
            <person name="Li W."/>
            <person name="Lilly W.W."/>
            <person name="Ma L.J."/>
            <person name="Mackey A.J."/>
            <person name="Manning G."/>
            <person name="Martin F."/>
            <person name="Muraguchi H."/>
            <person name="Natvig D.O."/>
            <person name="Palmerini H."/>
            <person name="Ramesh M.A."/>
            <person name="Rehmeyer C.J."/>
            <person name="Roe B.A."/>
            <person name="Shenoy N."/>
            <person name="Stanke M."/>
            <person name="Ter-Hovhannisyan V."/>
            <person name="Tunlid A."/>
            <person name="Velagapudi R."/>
            <person name="Vision T.J."/>
            <person name="Zeng Q."/>
            <person name="Zolan M.E."/>
            <person name="Pukkila P.J."/>
        </authorList>
    </citation>
    <scope>NUCLEOTIDE SEQUENCE [LARGE SCALE GENOMIC DNA]</scope>
    <source>
        <strain evidence="2">Okayama-7 / 130 / ATCC MYA-4618 / FGSC 9003</strain>
    </source>
</reference>
<dbReference type="HOGENOM" id="CLU_2183805_0_0_1"/>
<name>D6RQP0_COPC7</name>
<dbReference type="AlphaFoldDB" id="D6RQP0"/>
<dbReference type="RefSeq" id="XP_002910160.1">
    <property type="nucleotide sequence ID" value="XM_002910114.1"/>
</dbReference>
<comment type="caution">
    <text evidence="1">The sequence shown here is derived from an EMBL/GenBank/DDBJ whole genome shotgun (WGS) entry which is preliminary data.</text>
</comment>
<dbReference type="Proteomes" id="UP000001861">
    <property type="component" value="Unassembled WGS sequence"/>
</dbReference>
<dbReference type="EMBL" id="AACS02000012">
    <property type="protein sequence ID" value="EFI26666.1"/>
    <property type="molecule type" value="Genomic_DNA"/>
</dbReference>
<protein>
    <submittedName>
        <fullName evidence="1">Uncharacterized protein</fullName>
    </submittedName>
</protein>
<dbReference type="KEGG" id="cci:CC1G_15437"/>
<sequence>MAQRIRFVPFVRMEKASVPYLNKRKKVSNSIEHWPDIHESPCCFCMAWVPGGQKSMVMVAVKSCNLSKTTASRVASPWESHWIREHCGASILRAPTPPRGYKNVNPTFQ</sequence>
<gene>
    <name evidence="1" type="ORF">CC1G_15437</name>
</gene>
<accession>D6RQP0</accession>
<evidence type="ECO:0000313" key="1">
    <source>
        <dbReference type="EMBL" id="EFI26666.1"/>
    </source>
</evidence>
<keyword evidence="2" id="KW-1185">Reference proteome</keyword>